<keyword evidence="8" id="KW-0472">Membrane</keyword>
<dbReference type="GO" id="GO:0015078">
    <property type="term" value="F:proton transmembrane transporter activity"/>
    <property type="evidence" value="ECO:0007669"/>
    <property type="project" value="InterPro"/>
</dbReference>
<dbReference type="OrthoDB" id="437at2759"/>
<dbReference type="InterPro" id="IPR006808">
    <property type="entry name" value="ATP_synth_F0_gsu_mt"/>
</dbReference>
<feature type="compositionally biased region" description="Polar residues" evidence="10">
    <location>
        <begin position="1"/>
        <end position="10"/>
    </location>
</feature>
<evidence type="ECO:0000313" key="11">
    <source>
        <dbReference type="EMBL" id="CEQ41818.1"/>
    </source>
</evidence>
<reference evidence="12" key="1">
    <citation type="submission" date="2015-02" db="EMBL/GenBank/DDBJ databases">
        <authorList>
            <person name="Gon?alves P."/>
        </authorList>
    </citation>
    <scope>NUCLEOTIDE SEQUENCE [LARGE SCALE GENOMIC DNA]</scope>
</reference>
<organism evidence="11 12">
    <name type="scientific">Sporidiobolus salmonicolor</name>
    <name type="common">Yeast-like fungus</name>
    <name type="synonym">Sporobolomyces salmonicolor</name>
    <dbReference type="NCBI Taxonomy" id="5005"/>
    <lineage>
        <taxon>Eukaryota</taxon>
        <taxon>Fungi</taxon>
        <taxon>Dikarya</taxon>
        <taxon>Basidiomycota</taxon>
        <taxon>Pucciniomycotina</taxon>
        <taxon>Microbotryomycetes</taxon>
        <taxon>Sporidiobolales</taxon>
        <taxon>Sporidiobolaceae</taxon>
        <taxon>Sporobolomyces</taxon>
    </lineage>
</organism>
<accession>A0A0D6EPU5</accession>
<dbReference type="GO" id="GO:0031966">
    <property type="term" value="C:mitochondrial membrane"/>
    <property type="evidence" value="ECO:0007669"/>
    <property type="project" value="UniProtKB-SubCell"/>
</dbReference>
<feature type="region of interest" description="Disordered" evidence="10">
    <location>
        <begin position="1"/>
        <end position="43"/>
    </location>
</feature>
<evidence type="ECO:0000256" key="6">
    <source>
        <dbReference type="ARBA" id="ARBA00023065"/>
    </source>
</evidence>
<evidence type="ECO:0000256" key="3">
    <source>
        <dbReference type="ARBA" id="ARBA00022448"/>
    </source>
</evidence>
<sequence>MFSSLRTSLLRQAPRHQLRHASSSSTSEQAAQKAKDASDKAKQIAGQATQRASQLFGNISQKAGDALGSYKEPIFYNAAVAKEFAKQVYQAEKLGPPSLAQASYTYQQFFRQAPQFSFWQKLYESGEYKRWLLYAVEAYGIFSIGEMIGRRHIVG</sequence>
<keyword evidence="12" id="KW-1185">Reference proteome</keyword>
<proteinExistence type="inferred from homology"/>
<feature type="compositionally biased region" description="Basic and acidic residues" evidence="10">
    <location>
        <begin position="33"/>
        <end position="42"/>
    </location>
</feature>
<evidence type="ECO:0000256" key="10">
    <source>
        <dbReference type="SAM" id="MobiDB-lite"/>
    </source>
</evidence>
<keyword evidence="4" id="KW-0138">CF(0)</keyword>
<keyword evidence="3" id="KW-0813">Transport</keyword>
<keyword evidence="7" id="KW-0496">Mitochondrion</keyword>
<name>A0A0D6EPU5_SPOSA</name>
<dbReference type="Pfam" id="PF04718">
    <property type="entry name" value="ATP-synt_G"/>
    <property type="match status" value="1"/>
</dbReference>
<evidence type="ECO:0000256" key="2">
    <source>
        <dbReference type="ARBA" id="ARBA00005699"/>
    </source>
</evidence>
<comment type="similarity">
    <text evidence="2">Belongs to the ATPase g subunit family.</text>
</comment>
<protein>
    <submittedName>
        <fullName evidence="11">SPOSA6832_03569-mRNA-1:cds</fullName>
    </submittedName>
</protein>
<feature type="compositionally biased region" description="Low complexity" evidence="10">
    <location>
        <begin position="21"/>
        <end position="32"/>
    </location>
</feature>
<dbReference type="GO" id="GO:0045259">
    <property type="term" value="C:proton-transporting ATP synthase complex"/>
    <property type="evidence" value="ECO:0007669"/>
    <property type="project" value="UniProtKB-KW"/>
</dbReference>
<dbReference type="AlphaFoldDB" id="A0A0D6EPU5"/>
<keyword evidence="5" id="KW-0375">Hydrogen ion transport</keyword>
<keyword evidence="9" id="KW-0066">ATP synthesis</keyword>
<evidence type="ECO:0000256" key="1">
    <source>
        <dbReference type="ARBA" id="ARBA00004325"/>
    </source>
</evidence>
<evidence type="ECO:0000256" key="4">
    <source>
        <dbReference type="ARBA" id="ARBA00022547"/>
    </source>
</evidence>
<dbReference type="GO" id="GO:0015986">
    <property type="term" value="P:proton motive force-driven ATP synthesis"/>
    <property type="evidence" value="ECO:0007669"/>
    <property type="project" value="InterPro"/>
</dbReference>
<gene>
    <name evidence="11" type="primary">SPOSA6832_03569</name>
</gene>
<dbReference type="Proteomes" id="UP000243876">
    <property type="component" value="Unassembled WGS sequence"/>
</dbReference>
<evidence type="ECO:0000256" key="9">
    <source>
        <dbReference type="ARBA" id="ARBA00023310"/>
    </source>
</evidence>
<dbReference type="EMBL" id="CENE01000018">
    <property type="protein sequence ID" value="CEQ41818.1"/>
    <property type="molecule type" value="Genomic_DNA"/>
</dbReference>
<evidence type="ECO:0000313" key="12">
    <source>
        <dbReference type="Proteomes" id="UP000243876"/>
    </source>
</evidence>
<evidence type="ECO:0000256" key="5">
    <source>
        <dbReference type="ARBA" id="ARBA00022781"/>
    </source>
</evidence>
<evidence type="ECO:0000256" key="7">
    <source>
        <dbReference type="ARBA" id="ARBA00023128"/>
    </source>
</evidence>
<keyword evidence="6" id="KW-0406">Ion transport</keyword>
<comment type="subcellular location">
    <subcellularLocation>
        <location evidence="1">Mitochondrion membrane</location>
    </subcellularLocation>
</comment>
<evidence type="ECO:0000256" key="8">
    <source>
        <dbReference type="ARBA" id="ARBA00023136"/>
    </source>
</evidence>